<accession>A0A6J6MCJ4</accession>
<sequence>MAHALRIGDITLVGLGVEAFYQTGEEIRKRSPWKETFVLGYTNGTIMYLPRAEDFPKGGWKWPNTYALPDLLPQVYCQPALWHPDSEQEAVEAALRALNHLKD</sequence>
<organism evidence="1">
    <name type="scientific">freshwater metagenome</name>
    <dbReference type="NCBI Taxonomy" id="449393"/>
    <lineage>
        <taxon>unclassified sequences</taxon>
        <taxon>metagenomes</taxon>
        <taxon>ecological metagenomes</taxon>
    </lineage>
</organism>
<name>A0A6J6MCJ4_9ZZZZ</name>
<dbReference type="AlphaFoldDB" id="A0A6J6MCJ4"/>
<protein>
    <submittedName>
        <fullName evidence="1">Unannotated protein</fullName>
    </submittedName>
</protein>
<gene>
    <name evidence="1" type="ORF">UFOPK2288_01021</name>
</gene>
<reference evidence="1" key="1">
    <citation type="submission" date="2020-05" db="EMBL/GenBank/DDBJ databases">
        <authorList>
            <person name="Chiriac C."/>
            <person name="Salcher M."/>
            <person name="Ghai R."/>
            <person name="Kavagutti S V."/>
        </authorList>
    </citation>
    <scope>NUCLEOTIDE SEQUENCE</scope>
</reference>
<dbReference type="EMBL" id="CAEZWS010000063">
    <property type="protein sequence ID" value="CAB4670708.1"/>
    <property type="molecule type" value="Genomic_DNA"/>
</dbReference>
<evidence type="ECO:0000313" key="1">
    <source>
        <dbReference type="EMBL" id="CAB4670708.1"/>
    </source>
</evidence>
<proteinExistence type="predicted"/>